<dbReference type="RefSeq" id="WP_119953918.1">
    <property type="nucleotide sequence ID" value="NZ_QYUR01000002.1"/>
</dbReference>
<keyword evidence="1" id="KW-0472">Membrane</keyword>
<keyword evidence="3" id="KW-1185">Reference proteome</keyword>
<evidence type="ECO:0000256" key="1">
    <source>
        <dbReference type="SAM" id="Phobius"/>
    </source>
</evidence>
<evidence type="ECO:0000313" key="3">
    <source>
        <dbReference type="Proteomes" id="UP000284021"/>
    </source>
</evidence>
<evidence type="ECO:0000313" key="2">
    <source>
        <dbReference type="EMBL" id="RJG13433.1"/>
    </source>
</evidence>
<reference evidence="2 3" key="1">
    <citation type="submission" date="2018-09" db="EMBL/GenBank/DDBJ databases">
        <authorList>
            <person name="Zhu H."/>
        </authorList>
    </citation>
    <scope>NUCLEOTIDE SEQUENCE [LARGE SCALE GENOMIC DNA]</scope>
    <source>
        <strain evidence="2 3">K1S02-6</strain>
    </source>
</reference>
<feature type="transmembrane region" description="Helical" evidence="1">
    <location>
        <begin position="34"/>
        <end position="52"/>
    </location>
</feature>
<comment type="caution">
    <text evidence="2">The sequence shown here is derived from an EMBL/GenBank/DDBJ whole genome shotgun (WGS) entry which is preliminary data.</text>
</comment>
<sequence>MRPFEQATALLTAGTALIALLVHANSVEIQCPQGVVLLFGLSLFIALGFLRFGSQRFEAQAQPASVRDQHLA</sequence>
<accession>A0A418XLU0</accession>
<keyword evidence="1" id="KW-1133">Transmembrane helix</keyword>
<gene>
    <name evidence="2" type="ORF">D3879_09345</name>
</gene>
<keyword evidence="1" id="KW-0812">Transmembrane</keyword>
<name>A0A418XLU0_9PSED</name>
<protein>
    <submittedName>
        <fullName evidence="2">Uncharacterized protein</fullName>
    </submittedName>
</protein>
<dbReference type="Proteomes" id="UP000284021">
    <property type="component" value="Unassembled WGS sequence"/>
</dbReference>
<organism evidence="2 3">
    <name type="scientific">Pseudomonas cavernicola</name>
    <dbReference type="NCBI Taxonomy" id="2320866"/>
    <lineage>
        <taxon>Bacteria</taxon>
        <taxon>Pseudomonadati</taxon>
        <taxon>Pseudomonadota</taxon>
        <taxon>Gammaproteobacteria</taxon>
        <taxon>Pseudomonadales</taxon>
        <taxon>Pseudomonadaceae</taxon>
        <taxon>Pseudomonas</taxon>
    </lineage>
</organism>
<proteinExistence type="predicted"/>
<dbReference type="EMBL" id="QYUR01000002">
    <property type="protein sequence ID" value="RJG13433.1"/>
    <property type="molecule type" value="Genomic_DNA"/>
</dbReference>
<dbReference type="AlphaFoldDB" id="A0A418XLU0"/>